<dbReference type="InterPro" id="IPR051415">
    <property type="entry name" value="LAAT-1"/>
</dbReference>
<dbReference type="GO" id="GO:0098852">
    <property type="term" value="C:lytic vacuole membrane"/>
    <property type="evidence" value="ECO:0007669"/>
    <property type="project" value="UniProtKB-ARBA"/>
</dbReference>
<reference evidence="7" key="1">
    <citation type="submission" date="2009-11" db="EMBL/GenBank/DDBJ databases">
        <authorList>
            <consortium name="US DOE Joint Genome Institute (JGI-PGF)"/>
            <person name="Ottilar R."/>
            <person name="Schmutz J."/>
            <person name="Salamov A."/>
            <person name="Cheng J.F."/>
            <person name="Lucas S."/>
            <person name="Pitluck S."/>
            <person name="Gundlach H."/>
            <person name="Guo Y."/>
            <person name="Haberer G."/>
            <person name="Nasrallah J."/>
            <person name="Mayer K.F.X."/>
            <person name="van de Peer Y."/>
            <person name="Weigel D."/>
            <person name="Grigoriev I.V."/>
        </authorList>
    </citation>
    <scope>NUCLEOTIDE SEQUENCE</scope>
    <source>
        <strain evidence="7">Nigerian</strain>
    </source>
</reference>
<reference evidence="7" key="3">
    <citation type="submission" date="2016-05" db="EMBL/GenBank/DDBJ databases">
        <title>WGS assembly of Xenopus tropicalis.</title>
        <authorList>
            <person name="Sessions A."/>
            <person name="Jenkins J."/>
            <person name="Mitros T."/>
            <person name="Lyons J.T."/>
            <person name="Dichmann D.S."/>
            <person name="Robert J."/>
            <person name="Harland R.M."/>
            <person name="Rokhsar D.S."/>
        </authorList>
    </citation>
    <scope>NUCLEOTIDE SEQUENCE</scope>
    <source>
        <strain evidence="7">Nigerian</strain>
    </source>
</reference>
<gene>
    <name evidence="7" type="ORF">XENTR_v90027222mg</name>
</gene>
<dbReference type="PANTHER" id="PTHR16201">
    <property type="entry name" value="SEVEN TRANSMEMBRANE PROTEIN 1-RELATED"/>
    <property type="match status" value="1"/>
</dbReference>
<evidence type="ECO:0000256" key="2">
    <source>
        <dbReference type="ARBA" id="ARBA00022692"/>
    </source>
</evidence>
<name>A0A1B8Y384_XENTR</name>
<dbReference type="InterPro" id="IPR006603">
    <property type="entry name" value="PQ-loop_rpt"/>
</dbReference>
<keyword evidence="2 6" id="KW-0812">Transmembrane</keyword>
<proteinExistence type="inferred from homology"/>
<evidence type="ECO:0000256" key="3">
    <source>
        <dbReference type="ARBA" id="ARBA00022989"/>
    </source>
</evidence>
<dbReference type="OrthoDB" id="8048523at2759"/>
<organism evidence="7">
    <name type="scientific">Xenopus tropicalis</name>
    <name type="common">Western clawed frog</name>
    <name type="synonym">Silurana tropicalis</name>
    <dbReference type="NCBI Taxonomy" id="8364"/>
    <lineage>
        <taxon>Eukaryota</taxon>
        <taxon>Metazoa</taxon>
        <taxon>Chordata</taxon>
        <taxon>Craniata</taxon>
        <taxon>Vertebrata</taxon>
        <taxon>Euteleostomi</taxon>
        <taxon>Amphibia</taxon>
        <taxon>Batrachia</taxon>
        <taxon>Anura</taxon>
        <taxon>Pipoidea</taxon>
        <taxon>Pipidae</taxon>
        <taxon>Xenopodinae</taxon>
        <taxon>Xenopus</taxon>
        <taxon>Silurana</taxon>
    </lineage>
</organism>
<dbReference type="SMART" id="SM00679">
    <property type="entry name" value="CTNS"/>
    <property type="match status" value="2"/>
</dbReference>
<feature type="transmembrane region" description="Helical" evidence="6">
    <location>
        <begin position="73"/>
        <end position="94"/>
    </location>
</feature>
<protein>
    <submittedName>
        <fullName evidence="7">Uncharacterized protein</fullName>
    </submittedName>
</protein>
<feature type="transmembrane region" description="Helical" evidence="6">
    <location>
        <begin position="134"/>
        <end position="155"/>
    </location>
</feature>
<evidence type="ECO:0000256" key="1">
    <source>
        <dbReference type="ARBA" id="ARBA00004141"/>
    </source>
</evidence>
<dbReference type="EMBL" id="KV460503">
    <property type="protein sequence ID" value="OCA17374.1"/>
    <property type="molecule type" value="Genomic_DNA"/>
</dbReference>
<dbReference type="ExpressionAtlas" id="A0A1B8Y384">
    <property type="expression patterns" value="baseline"/>
</dbReference>
<evidence type="ECO:0000256" key="4">
    <source>
        <dbReference type="ARBA" id="ARBA00023136"/>
    </source>
</evidence>
<evidence type="ECO:0000256" key="6">
    <source>
        <dbReference type="SAM" id="Phobius"/>
    </source>
</evidence>
<feature type="transmembrane region" description="Helical" evidence="6">
    <location>
        <begin position="185"/>
        <end position="206"/>
    </location>
</feature>
<dbReference type="KEGG" id="xtr:100493569"/>
<dbReference type="Gene3D" id="1.20.1280.290">
    <property type="match status" value="2"/>
</dbReference>
<comment type="similarity">
    <text evidence="5">Belongs to the laat-1 family.</text>
</comment>
<feature type="transmembrane region" description="Helical" evidence="6">
    <location>
        <begin position="218"/>
        <end position="240"/>
    </location>
</feature>
<evidence type="ECO:0000313" key="7">
    <source>
        <dbReference type="EMBL" id="OCA17374.1"/>
    </source>
</evidence>
<evidence type="ECO:0000256" key="5">
    <source>
        <dbReference type="ARBA" id="ARBA00038039"/>
    </source>
</evidence>
<feature type="transmembrane region" description="Helical" evidence="6">
    <location>
        <begin position="40"/>
        <end position="61"/>
    </location>
</feature>
<dbReference type="FunFam" id="1.20.1280.290:FF:000009">
    <property type="entry name" value="PQ loop repeat family protein"/>
    <property type="match status" value="1"/>
</dbReference>
<comment type="subcellular location">
    <subcellularLocation>
        <location evidence="1">Membrane</location>
        <topology evidence="1">Multi-pass membrane protein</topology>
    </subcellularLocation>
</comment>
<keyword evidence="4 6" id="KW-0472">Membrane</keyword>
<sequence>MADILTSPTLSPPNVIYCPNGTKWILSVFGDCAITARDHASVYVGMVSMACYVACAFPQYYEACKSRKMHEAMSMWFLLLWALIDSCNAAGVFLADQLPLQKYLSIYFILIDSLMIIIYFYFKFHDRRPKYSAYAPIRALYGFVLLGSMATFSLLQQSEPAVLNPRDVTPSRRLLSAHGDEEYSIRIKIGFTFGLITTMMCIIYRIPQIITNFRRKSVEGLALGTFLLMMAANICLGLSIAIKSPMEGQTEAIKALHHLPWLICCAGSFCFDCILMSQFFHYQARTRADEKLPLLKSTDSLYS</sequence>
<reference evidence="7" key="2">
    <citation type="journal article" date="2010" name="Science">
        <title>The genome of the Western clawed frog Xenopus tropicalis.</title>
        <authorList>
            <person name="Hellsten U."/>
            <person name="Harland R.M."/>
            <person name="Gilchrist M.J."/>
            <person name="Hendrix D."/>
            <person name="Jurka J."/>
            <person name="Kapitonov V."/>
            <person name="Ovcharenko I."/>
            <person name="Putnam N.H."/>
            <person name="Shu S."/>
            <person name="Taher L."/>
            <person name="Blitz I.L."/>
            <person name="Blumberg B."/>
            <person name="Dichmann D.S."/>
            <person name="Dubchak I."/>
            <person name="Amaya E."/>
            <person name="Detter J.C."/>
            <person name="Fletcher R."/>
            <person name="Gerhard D.S."/>
            <person name="Goodstein D."/>
            <person name="Graves T."/>
            <person name="Grigoriev I.V."/>
            <person name="Grimwood J."/>
            <person name="Kawashima T."/>
            <person name="Lindquist E."/>
            <person name="Lucas S.M."/>
            <person name="Mead P.E."/>
            <person name="Mitros T."/>
            <person name="Ogino H."/>
            <person name="Ohta Y."/>
            <person name="Poliakov A.V."/>
            <person name="Pollet N."/>
            <person name="Robert J."/>
            <person name="Salamov A."/>
            <person name="Sater A.K."/>
            <person name="Schmutz J."/>
            <person name="Terry A."/>
            <person name="Vize P.D."/>
            <person name="Warren W.C."/>
            <person name="Wells D."/>
            <person name="Wills A."/>
            <person name="Wilson R.K."/>
            <person name="Zimmerman L.B."/>
            <person name="Zorn A.M."/>
            <person name="Grainger R."/>
            <person name="Grammer T."/>
            <person name="Khokha M.K."/>
            <person name="Richardson P.M."/>
            <person name="Rokhsar D.S."/>
        </authorList>
    </citation>
    <scope>NUCLEOTIDE SEQUENCE [LARGE SCALE GENOMIC DNA]</scope>
    <source>
        <strain evidence="7">Nigerian</strain>
    </source>
</reference>
<keyword evidence="3 6" id="KW-1133">Transmembrane helix</keyword>
<feature type="transmembrane region" description="Helical" evidence="6">
    <location>
        <begin position="100"/>
        <end position="122"/>
    </location>
</feature>
<dbReference type="Pfam" id="PF04193">
    <property type="entry name" value="PQ-loop"/>
    <property type="match status" value="2"/>
</dbReference>
<dbReference type="AlphaFoldDB" id="A0A1B8Y384"/>
<feature type="transmembrane region" description="Helical" evidence="6">
    <location>
        <begin position="260"/>
        <end position="282"/>
    </location>
</feature>
<dbReference type="PANTHER" id="PTHR16201:SF54">
    <property type="entry name" value="NOVEL PROTEIN SIMILAR TO PQLC2"/>
    <property type="match status" value="1"/>
</dbReference>
<accession>A0A1B8Y384</accession>
<dbReference type="FunFam" id="1.20.1280.290:FF:000038">
    <property type="entry name" value="PQ loop repeat containing 2"/>
    <property type="match status" value="1"/>
</dbReference>
<dbReference type="GO" id="GO:0015174">
    <property type="term" value="F:basic amino acid transmembrane transporter activity"/>
    <property type="evidence" value="ECO:0007669"/>
    <property type="project" value="UniProtKB-ARBA"/>
</dbReference>